<evidence type="ECO:0000313" key="2">
    <source>
        <dbReference type="EMBL" id="MDH2004884.1"/>
    </source>
</evidence>
<comment type="caution">
    <text evidence="2">The sequence shown here is derived from an EMBL/GenBank/DDBJ whole genome shotgun (WGS) entry which is preliminary data.</text>
</comment>
<keyword evidence="1" id="KW-1133">Transmembrane helix</keyword>
<protein>
    <submittedName>
        <fullName evidence="2">Uncharacterized protein</fullName>
    </submittedName>
</protein>
<sequence length="124" mass="14057">MTTKEWIEISIQIASLILTAWACVISAKHQRTHISAARAAEQAAETPMTQRWKWFKSRVSGFAFMWLLSIGWLIYASAQSEPITRVTLLQFSVLTMWCLSCAFMVLLFAFVAAFVPLRLLQAEA</sequence>
<feature type="transmembrane region" description="Helical" evidence="1">
    <location>
        <begin position="59"/>
        <end position="78"/>
    </location>
</feature>
<evidence type="ECO:0000313" key="3">
    <source>
        <dbReference type="Proteomes" id="UP001161294"/>
    </source>
</evidence>
<dbReference type="EMBL" id="JAOCJW010000006">
    <property type="protein sequence ID" value="MDH2004884.1"/>
    <property type="molecule type" value="Genomic_DNA"/>
</dbReference>
<dbReference type="RefSeq" id="WP_279852813.1">
    <property type="nucleotide sequence ID" value="NZ_JAOCIA010000005.1"/>
</dbReference>
<dbReference type="Proteomes" id="UP001161294">
    <property type="component" value="Unassembled WGS sequence"/>
</dbReference>
<evidence type="ECO:0000256" key="1">
    <source>
        <dbReference type="SAM" id="Phobius"/>
    </source>
</evidence>
<reference evidence="2" key="1">
    <citation type="submission" date="2022-09" db="EMBL/GenBank/DDBJ databases">
        <title>Intensive care unit water sources are persistently colonized with multi-drug resistant bacteria and are the site of extensive horizontal gene transfer of antibiotic resistance genes.</title>
        <authorList>
            <person name="Diorio-Toth L."/>
        </authorList>
    </citation>
    <scope>NUCLEOTIDE SEQUENCE</scope>
    <source>
        <strain evidence="2">GD03686</strain>
    </source>
</reference>
<feature type="transmembrane region" description="Helical" evidence="1">
    <location>
        <begin position="90"/>
        <end position="115"/>
    </location>
</feature>
<accession>A0AA43AWM6</accession>
<keyword evidence="1" id="KW-0812">Transmembrane</keyword>
<organism evidence="2 3">
    <name type="scientific">Comamonas aquatica</name>
    <dbReference type="NCBI Taxonomy" id="225991"/>
    <lineage>
        <taxon>Bacteria</taxon>
        <taxon>Pseudomonadati</taxon>
        <taxon>Pseudomonadota</taxon>
        <taxon>Betaproteobacteria</taxon>
        <taxon>Burkholderiales</taxon>
        <taxon>Comamonadaceae</taxon>
        <taxon>Comamonas</taxon>
    </lineage>
</organism>
<feature type="transmembrane region" description="Helical" evidence="1">
    <location>
        <begin position="6"/>
        <end position="25"/>
    </location>
</feature>
<proteinExistence type="predicted"/>
<gene>
    <name evidence="2" type="ORF">N5J23_04860</name>
</gene>
<keyword evidence="1" id="KW-0472">Membrane</keyword>
<dbReference type="AlphaFoldDB" id="A0AA43AWM6"/>
<name>A0AA43AWM6_9BURK</name>